<dbReference type="AlphaFoldDB" id="A0A9P5RTG9"/>
<reference evidence="1" key="1">
    <citation type="journal article" date="2020" name="Fungal Divers.">
        <title>Resolving the Mortierellaceae phylogeny through synthesis of multi-gene phylogenetics and phylogenomics.</title>
        <authorList>
            <person name="Vandepol N."/>
            <person name="Liber J."/>
            <person name="Desiro A."/>
            <person name="Na H."/>
            <person name="Kennedy M."/>
            <person name="Barry K."/>
            <person name="Grigoriev I.V."/>
            <person name="Miller A.N."/>
            <person name="O'Donnell K."/>
            <person name="Stajich J.E."/>
            <person name="Bonito G."/>
        </authorList>
    </citation>
    <scope>NUCLEOTIDE SEQUENCE</scope>
    <source>
        <strain evidence="1">NRRL 6426</strain>
    </source>
</reference>
<accession>A0A9P5RTG9</accession>
<gene>
    <name evidence="1" type="ORF">BG015_000207</name>
</gene>
<name>A0A9P5RTG9_9FUNG</name>
<sequence>MTSALIQKILVQCSELEELSLYSYNTSVRPLAQADATAESWVSNRIQKLQLRVAIPDLFYLRPKKKQTKLEVLNPDAFPGPTSVKRAAGRSF</sequence>
<dbReference type="EMBL" id="JAAAUQ010001029">
    <property type="protein sequence ID" value="KAF9144096.1"/>
    <property type="molecule type" value="Genomic_DNA"/>
</dbReference>
<keyword evidence="2" id="KW-1185">Reference proteome</keyword>
<proteinExistence type="predicted"/>
<dbReference type="OrthoDB" id="2383164at2759"/>
<evidence type="ECO:0000313" key="2">
    <source>
        <dbReference type="Proteomes" id="UP000748756"/>
    </source>
</evidence>
<comment type="caution">
    <text evidence="1">The sequence shown here is derived from an EMBL/GenBank/DDBJ whole genome shotgun (WGS) entry which is preliminary data.</text>
</comment>
<protein>
    <submittedName>
        <fullName evidence="1">Uncharacterized protein</fullName>
    </submittedName>
</protein>
<organism evidence="1 2">
    <name type="scientific">Linnemannia schmuckeri</name>
    <dbReference type="NCBI Taxonomy" id="64567"/>
    <lineage>
        <taxon>Eukaryota</taxon>
        <taxon>Fungi</taxon>
        <taxon>Fungi incertae sedis</taxon>
        <taxon>Mucoromycota</taxon>
        <taxon>Mortierellomycotina</taxon>
        <taxon>Mortierellomycetes</taxon>
        <taxon>Mortierellales</taxon>
        <taxon>Mortierellaceae</taxon>
        <taxon>Linnemannia</taxon>
    </lineage>
</organism>
<dbReference type="Proteomes" id="UP000748756">
    <property type="component" value="Unassembled WGS sequence"/>
</dbReference>
<evidence type="ECO:0000313" key="1">
    <source>
        <dbReference type="EMBL" id="KAF9144096.1"/>
    </source>
</evidence>